<dbReference type="Proteomes" id="UP001629230">
    <property type="component" value="Unassembled WGS sequence"/>
</dbReference>
<keyword evidence="3" id="KW-1185">Reference proteome</keyword>
<evidence type="ECO:0000256" key="1">
    <source>
        <dbReference type="SAM" id="MobiDB-lite"/>
    </source>
</evidence>
<comment type="caution">
    <text evidence="2">The sequence shown here is derived from an EMBL/GenBank/DDBJ whole genome shotgun (WGS) entry which is preliminary data.</text>
</comment>
<proteinExistence type="predicted"/>
<evidence type="ECO:0000313" key="3">
    <source>
        <dbReference type="Proteomes" id="UP001629230"/>
    </source>
</evidence>
<feature type="region of interest" description="Disordered" evidence="1">
    <location>
        <begin position="52"/>
        <end position="86"/>
    </location>
</feature>
<sequence length="98" mass="10611">MEKICLLLDNVCSALDWAFSPSGNTQAGRELAALFGASLFVAASPMPLSVAKAEKPQATNHDRTAVDFESGRCHAGDSNDGNGSRWKDTARFFHKLRQ</sequence>
<name>A0ABW9ATB2_9BURK</name>
<protein>
    <submittedName>
        <fullName evidence="2">Uncharacterized protein</fullName>
    </submittedName>
</protein>
<accession>A0ABW9ATB2</accession>
<organism evidence="2 3">
    <name type="scientific">Paraburkholderia dipogonis</name>
    <dbReference type="NCBI Taxonomy" id="1211383"/>
    <lineage>
        <taxon>Bacteria</taxon>
        <taxon>Pseudomonadati</taxon>
        <taxon>Pseudomonadota</taxon>
        <taxon>Betaproteobacteria</taxon>
        <taxon>Burkholderiales</taxon>
        <taxon>Burkholderiaceae</taxon>
        <taxon>Paraburkholderia</taxon>
    </lineage>
</organism>
<dbReference type="RefSeq" id="WP_408178720.1">
    <property type="nucleotide sequence ID" value="NZ_JAQQEZ010000015.1"/>
</dbReference>
<dbReference type="EMBL" id="JAQQEZ010000015">
    <property type="protein sequence ID" value="MFM0003715.1"/>
    <property type="molecule type" value="Genomic_DNA"/>
</dbReference>
<reference evidence="2 3" key="1">
    <citation type="journal article" date="2024" name="Chem. Sci.">
        <title>Discovery of megapolipeptins by genome mining of a Burkholderiales bacteria collection.</title>
        <authorList>
            <person name="Paulo B.S."/>
            <person name="Recchia M.J.J."/>
            <person name="Lee S."/>
            <person name="Fergusson C.H."/>
            <person name="Romanowski S.B."/>
            <person name="Hernandez A."/>
            <person name="Krull N."/>
            <person name="Liu D.Y."/>
            <person name="Cavanagh H."/>
            <person name="Bos A."/>
            <person name="Gray C.A."/>
            <person name="Murphy B.T."/>
            <person name="Linington R.G."/>
            <person name="Eustaquio A.S."/>
        </authorList>
    </citation>
    <scope>NUCLEOTIDE SEQUENCE [LARGE SCALE GENOMIC DNA]</scope>
    <source>
        <strain evidence="2 3">RL17-350-BIC-A</strain>
    </source>
</reference>
<evidence type="ECO:0000313" key="2">
    <source>
        <dbReference type="EMBL" id="MFM0003715.1"/>
    </source>
</evidence>
<gene>
    <name evidence="2" type="ORF">PQR57_22135</name>
</gene>
<feature type="compositionally biased region" description="Basic and acidic residues" evidence="1">
    <location>
        <begin position="52"/>
        <end position="77"/>
    </location>
</feature>